<dbReference type="SMART" id="SM00382">
    <property type="entry name" value="AAA"/>
    <property type="match status" value="1"/>
</dbReference>
<dbReference type="InterPro" id="IPR001482">
    <property type="entry name" value="T2SS/T4SS_dom"/>
</dbReference>
<feature type="region of interest" description="Disordered" evidence="2">
    <location>
        <begin position="346"/>
        <end position="365"/>
    </location>
</feature>
<feature type="domain" description="AAA+ ATPase" evidence="3">
    <location>
        <begin position="126"/>
        <end position="251"/>
    </location>
</feature>
<evidence type="ECO:0000313" key="5">
    <source>
        <dbReference type="Proteomes" id="UP001165653"/>
    </source>
</evidence>
<feature type="compositionally biased region" description="Basic and acidic residues" evidence="2">
    <location>
        <begin position="346"/>
        <end position="359"/>
    </location>
</feature>
<dbReference type="InterPro" id="IPR027417">
    <property type="entry name" value="P-loop_NTPase"/>
</dbReference>
<reference evidence="4" key="1">
    <citation type="submission" date="2022-10" db="EMBL/GenBank/DDBJ databases">
        <title>Luteolibacter sp. GHJ8, whole genome shotgun sequencing project.</title>
        <authorList>
            <person name="Zhao G."/>
            <person name="Shen L."/>
        </authorList>
    </citation>
    <scope>NUCLEOTIDE SEQUENCE</scope>
    <source>
        <strain evidence="4">GHJ8</strain>
    </source>
</reference>
<comment type="similarity">
    <text evidence="1">Belongs to the GSP E family.</text>
</comment>
<comment type="caution">
    <text evidence="4">The sequence shown here is derived from an EMBL/GenBank/DDBJ whole genome shotgun (WGS) entry which is preliminary data.</text>
</comment>
<dbReference type="Proteomes" id="UP001165653">
    <property type="component" value="Unassembled WGS sequence"/>
</dbReference>
<organism evidence="4 5">
    <name type="scientific">Luteolibacter rhizosphaerae</name>
    <dbReference type="NCBI Taxonomy" id="2989719"/>
    <lineage>
        <taxon>Bacteria</taxon>
        <taxon>Pseudomonadati</taxon>
        <taxon>Verrucomicrobiota</taxon>
        <taxon>Verrucomicrobiia</taxon>
        <taxon>Verrucomicrobiales</taxon>
        <taxon>Verrucomicrobiaceae</taxon>
        <taxon>Luteolibacter</taxon>
    </lineage>
</organism>
<dbReference type="Gene3D" id="3.30.450.90">
    <property type="match status" value="1"/>
</dbReference>
<dbReference type="RefSeq" id="WP_264510914.1">
    <property type="nucleotide sequence ID" value="NZ_JAPDDR010000001.1"/>
</dbReference>
<dbReference type="InterPro" id="IPR003593">
    <property type="entry name" value="AAA+_ATPase"/>
</dbReference>
<dbReference type="NCBIfam" id="TIGR01420">
    <property type="entry name" value="pilT_fam"/>
    <property type="match status" value="1"/>
</dbReference>
<evidence type="ECO:0000259" key="3">
    <source>
        <dbReference type="SMART" id="SM00382"/>
    </source>
</evidence>
<dbReference type="EMBL" id="JAPDDR010000001">
    <property type="protein sequence ID" value="MCW1912485.1"/>
    <property type="molecule type" value="Genomic_DNA"/>
</dbReference>
<dbReference type="InterPro" id="IPR006321">
    <property type="entry name" value="PilT/PilU"/>
</dbReference>
<sequence>MSQIREITDYLRQTVELGGSDLHLSAWAPPAARVGGNLVPLEDFILDPEATRRLILDTLSEAQRASLEQSWELDYALQVEGIGRFRGNVHIARGSHEAAFRYIPQHVPDLGELGHHAVVHDICQLRRGLVLVTGITGSGKSTTLAAMIKRISENRSGVIVTIEDPIEFVFSHSSCLIKQREVGADTKAFPTALRQALRQDPDVIVVSEMRDLETIRIALTAAETGHLVLATLHTVDAPQSIDRLVDVFPPDQQPQIITQLSGVLEAIVSQRLLQRADGHGRILASEVLRASHGIRACIRERKLEQIVGLMEIGFKDGSRTIDQTIAMLLESGYITREEALFNCREKRNFPEPPAEEPKKQKSIWT</sequence>
<protein>
    <submittedName>
        <fullName evidence="4">PilT/PilU family type 4a pilus ATPase</fullName>
    </submittedName>
</protein>
<dbReference type="Pfam" id="PF00437">
    <property type="entry name" value="T2SSE"/>
    <property type="match status" value="1"/>
</dbReference>
<evidence type="ECO:0000256" key="1">
    <source>
        <dbReference type="ARBA" id="ARBA00006611"/>
    </source>
</evidence>
<evidence type="ECO:0000313" key="4">
    <source>
        <dbReference type="EMBL" id="MCW1912485.1"/>
    </source>
</evidence>
<accession>A0ABT3FZT6</accession>
<evidence type="ECO:0000256" key="2">
    <source>
        <dbReference type="SAM" id="MobiDB-lite"/>
    </source>
</evidence>
<keyword evidence="5" id="KW-1185">Reference proteome</keyword>
<dbReference type="Gene3D" id="3.40.50.300">
    <property type="entry name" value="P-loop containing nucleotide triphosphate hydrolases"/>
    <property type="match status" value="1"/>
</dbReference>
<dbReference type="CDD" id="cd01131">
    <property type="entry name" value="PilT"/>
    <property type="match status" value="1"/>
</dbReference>
<dbReference type="InterPro" id="IPR050921">
    <property type="entry name" value="T4SS_GSP_E_ATPase"/>
</dbReference>
<name>A0ABT3FZT6_9BACT</name>
<proteinExistence type="inferred from homology"/>
<dbReference type="PANTHER" id="PTHR30486">
    <property type="entry name" value="TWITCHING MOTILITY PROTEIN PILT"/>
    <property type="match status" value="1"/>
</dbReference>
<gene>
    <name evidence="4" type="ORF">OJ996_02800</name>
</gene>
<dbReference type="SUPFAM" id="SSF52540">
    <property type="entry name" value="P-loop containing nucleoside triphosphate hydrolases"/>
    <property type="match status" value="1"/>
</dbReference>